<keyword evidence="1" id="KW-0694">RNA-binding</keyword>
<keyword evidence="5" id="KW-1185">Reference proteome</keyword>
<reference evidence="3" key="1">
    <citation type="submission" date="2009-11" db="EMBL/GenBank/DDBJ databases">
        <authorList>
            <consortium name="The Broad Institute Genome Sequencing Platform"/>
            <person name="Ward D."/>
            <person name="Feldgarden M."/>
            <person name="Earl A."/>
            <person name="Young S.K."/>
            <person name="Zeng Q."/>
            <person name="Koehrsen M."/>
            <person name="Alvarado L."/>
            <person name="Berlin A."/>
            <person name="Bochicchio J."/>
            <person name="Borenstein D."/>
            <person name="Chapman S.B."/>
            <person name="Chen Z."/>
            <person name="Engels R."/>
            <person name="Freedman E."/>
            <person name="Gellesch M."/>
            <person name="Goldberg J."/>
            <person name="Griggs A."/>
            <person name="Gujja S."/>
            <person name="Heilman E."/>
            <person name="Heiman D."/>
            <person name="Hepburn T."/>
            <person name="Howarth C."/>
            <person name="Jen D."/>
            <person name="Larson L."/>
            <person name="Lewis B."/>
            <person name="Mehta T."/>
            <person name="Park D."/>
            <person name="Pearson M."/>
            <person name="Roberts A."/>
            <person name="Saif S."/>
            <person name="Shea T."/>
            <person name="Shenoy N."/>
            <person name="Sisk P."/>
            <person name="Stolte C."/>
            <person name="Sykes S."/>
            <person name="Thomson T."/>
            <person name="Walk T."/>
            <person name="White J."/>
            <person name="Yandava C."/>
            <person name="Izard J."/>
            <person name="Baranova O.V."/>
            <person name="Blanton J.M."/>
            <person name="Tanner A.C."/>
            <person name="Dewhirst F.E."/>
            <person name="Haas B."/>
            <person name="Nusbaum C."/>
            <person name="Birren B."/>
        </authorList>
    </citation>
    <scope>NUCLEOTIDE SEQUENCE [LARGE SCALE GENOMIC DNA]</scope>
    <source>
        <strain evidence="3">1-1 BBBD Race 1</strain>
    </source>
</reference>
<dbReference type="InterPro" id="IPR027408">
    <property type="entry name" value="PNPase/RNase_PH_dom_sf"/>
</dbReference>
<proteinExistence type="predicted"/>
<reference evidence="4 5" key="3">
    <citation type="journal article" date="2017" name="G3 (Bethesda)">
        <title>Comparative analysis highlights variable genome content of wheat rusts and divergence of the mating loci.</title>
        <authorList>
            <person name="Cuomo C.A."/>
            <person name="Bakkeren G."/>
            <person name="Khalil H.B."/>
            <person name="Panwar V."/>
            <person name="Joly D."/>
            <person name="Linning R."/>
            <person name="Sakthikumar S."/>
            <person name="Song X."/>
            <person name="Adiconis X."/>
            <person name="Fan L."/>
            <person name="Goldberg J.M."/>
            <person name="Levin J.Z."/>
            <person name="Young S."/>
            <person name="Zeng Q."/>
            <person name="Anikster Y."/>
            <person name="Bruce M."/>
            <person name="Wang M."/>
            <person name="Yin C."/>
            <person name="McCallum B."/>
            <person name="Szabo L.J."/>
            <person name="Hulbert S."/>
            <person name="Chen X."/>
            <person name="Fellers J.P."/>
        </authorList>
    </citation>
    <scope>NUCLEOTIDE SEQUENCE</scope>
    <source>
        <strain evidence="5">Isolate 1-1 / race 1 (BBBD)</strain>
        <strain evidence="4">isolate 1-1 / race 1 (BBBD)</strain>
    </source>
</reference>
<dbReference type="InterPro" id="IPR001247">
    <property type="entry name" value="ExoRNase_PH_dom1"/>
</dbReference>
<gene>
    <name evidence="3" type="ORF">PTTG_31154</name>
</gene>
<dbReference type="Proteomes" id="UP000005240">
    <property type="component" value="Unassembled WGS sequence"/>
</dbReference>
<feature type="domain" description="Exoribonuclease phosphorolytic" evidence="2">
    <location>
        <begin position="16"/>
        <end position="115"/>
    </location>
</feature>
<dbReference type="STRING" id="630390.A0A180FVT1"/>
<dbReference type="GO" id="GO:0006402">
    <property type="term" value="P:mRNA catabolic process"/>
    <property type="evidence" value="ECO:0007669"/>
    <property type="project" value="InterPro"/>
</dbReference>
<protein>
    <submittedName>
        <fullName evidence="4">RNase_PH domain-containing protein</fullName>
    </submittedName>
</protein>
<evidence type="ECO:0000313" key="5">
    <source>
        <dbReference type="Proteomes" id="UP000005240"/>
    </source>
</evidence>
<evidence type="ECO:0000256" key="1">
    <source>
        <dbReference type="ARBA" id="ARBA00022884"/>
    </source>
</evidence>
<dbReference type="EMBL" id="ADAS02014423">
    <property type="protein sequence ID" value="OAV84617.1"/>
    <property type="molecule type" value="Genomic_DNA"/>
</dbReference>
<dbReference type="InterPro" id="IPR020568">
    <property type="entry name" value="Ribosomal_Su5_D2-typ_SF"/>
</dbReference>
<dbReference type="AlphaFoldDB" id="A0A180FVT1"/>
<organism evidence="3">
    <name type="scientific">Puccinia triticina (isolate 1-1 / race 1 (BBBD))</name>
    <name type="common">Brown leaf rust fungus</name>
    <dbReference type="NCBI Taxonomy" id="630390"/>
    <lineage>
        <taxon>Eukaryota</taxon>
        <taxon>Fungi</taxon>
        <taxon>Dikarya</taxon>
        <taxon>Basidiomycota</taxon>
        <taxon>Pucciniomycotina</taxon>
        <taxon>Pucciniomycetes</taxon>
        <taxon>Pucciniales</taxon>
        <taxon>Pucciniaceae</taxon>
        <taxon>Puccinia</taxon>
    </lineage>
</organism>
<dbReference type="PANTHER" id="PTHR11252">
    <property type="entry name" value="POLYRIBONUCLEOTIDE NUCLEOTIDYLTRANSFERASE"/>
    <property type="match status" value="1"/>
</dbReference>
<dbReference type="GO" id="GO:0000176">
    <property type="term" value="C:nuclear exosome (RNase complex)"/>
    <property type="evidence" value="ECO:0007669"/>
    <property type="project" value="UniProtKB-ARBA"/>
</dbReference>
<evidence type="ECO:0000259" key="2">
    <source>
        <dbReference type="Pfam" id="PF01138"/>
    </source>
</evidence>
<dbReference type="GO" id="GO:0004654">
    <property type="term" value="F:polyribonucleotide nucleotidyltransferase activity"/>
    <property type="evidence" value="ECO:0007669"/>
    <property type="project" value="InterPro"/>
</dbReference>
<dbReference type="InterPro" id="IPR012162">
    <property type="entry name" value="PNPase"/>
</dbReference>
<dbReference type="SUPFAM" id="SSF54211">
    <property type="entry name" value="Ribosomal protein S5 domain 2-like"/>
    <property type="match status" value="1"/>
</dbReference>
<dbReference type="OrthoDB" id="437922at2759"/>
<accession>A0A180FVT1</accession>
<dbReference type="EnsemblFungi" id="PTTG_31154-t43_1">
    <property type="protein sequence ID" value="PTTG_31154-t43_1-p1"/>
    <property type="gene ID" value="PTTG_31154"/>
</dbReference>
<name>A0A180FVT1_PUCT1</name>
<sequence>MAQKKYLNESIKIGEKTLSVETGKVAKQADGSVVIRYGDTMLLVTAVSARTAREGLDFFPLTVEYRESTYAAGRIPGNYFRREARPNEKEVLTARLIDRPVRPLFADGYRFETQI</sequence>
<dbReference type="Pfam" id="PF01138">
    <property type="entry name" value="RNase_PH"/>
    <property type="match status" value="1"/>
</dbReference>
<dbReference type="GO" id="GO:0003723">
    <property type="term" value="F:RNA binding"/>
    <property type="evidence" value="ECO:0007669"/>
    <property type="project" value="UniProtKB-KW"/>
</dbReference>
<reference evidence="3" key="2">
    <citation type="submission" date="2016-05" db="EMBL/GenBank/DDBJ databases">
        <title>Comparative analysis highlights variable genome content of wheat rusts and divergence of the mating loci.</title>
        <authorList>
            <person name="Cuomo C.A."/>
            <person name="Bakkeren G."/>
            <person name="Szabo L."/>
            <person name="Khalil H."/>
            <person name="Joly D."/>
            <person name="Goldberg J."/>
            <person name="Young S."/>
            <person name="Zeng Q."/>
            <person name="Fellers J."/>
        </authorList>
    </citation>
    <scope>NUCLEOTIDE SEQUENCE [LARGE SCALE GENOMIC DNA]</scope>
    <source>
        <strain evidence="3">1-1 BBBD Race 1</strain>
    </source>
</reference>
<evidence type="ECO:0000313" key="3">
    <source>
        <dbReference type="EMBL" id="OAV84617.1"/>
    </source>
</evidence>
<reference evidence="4" key="4">
    <citation type="submission" date="2025-05" db="UniProtKB">
        <authorList>
            <consortium name="EnsemblFungi"/>
        </authorList>
    </citation>
    <scope>IDENTIFICATION</scope>
    <source>
        <strain evidence="4">isolate 1-1 / race 1 (BBBD)</strain>
    </source>
</reference>
<dbReference type="GO" id="GO:0000175">
    <property type="term" value="F:3'-5'-RNA exonuclease activity"/>
    <property type="evidence" value="ECO:0007669"/>
    <property type="project" value="TreeGrafter"/>
</dbReference>
<evidence type="ECO:0000313" key="4">
    <source>
        <dbReference type="EnsemblFungi" id="PTTG_31154-t43_1-p1"/>
    </source>
</evidence>
<dbReference type="GO" id="GO:0005829">
    <property type="term" value="C:cytosol"/>
    <property type="evidence" value="ECO:0007669"/>
    <property type="project" value="TreeGrafter"/>
</dbReference>
<feature type="non-terminal residue" evidence="3">
    <location>
        <position position="115"/>
    </location>
</feature>
<dbReference type="PANTHER" id="PTHR11252:SF0">
    <property type="entry name" value="POLYRIBONUCLEOTIDE NUCLEOTIDYLTRANSFERASE 1, MITOCHONDRIAL"/>
    <property type="match status" value="1"/>
</dbReference>
<dbReference type="VEuPathDB" id="FungiDB:PTTG_31154"/>
<dbReference type="Gene3D" id="3.30.230.70">
    <property type="entry name" value="GHMP Kinase, N-terminal domain"/>
    <property type="match status" value="1"/>
</dbReference>